<dbReference type="InterPro" id="IPR002637">
    <property type="entry name" value="RdgB/HAM1"/>
</dbReference>
<dbReference type="EMBL" id="CAEZTV010000082">
    <property type="protein sequence ID" value="CAB4581518.1"/>
    <property type="molecule type" value="Genomic_DNA"/>
</dbReference>
<comment type="catalytic activity">
    <reaction evidence="10">
        <text>XTP + H2O = XMP + diphosphate + H(+)</text>
        <dbReference type="Rhea" id="RHEA:28610"/>
        <dbReference type="ChEBI" id="CHEBI:15377"/>
        <dbReference type="ChEBI" id="CHEBI:15378"/>
        <dbReference type="ChEBI" id="CHEBI:33019"/>
        <dbReference type="ChEBI" id="CHEBI:57464"/>
        <dbReference type="ChEBI" id="CHEBI:61314"/>
        <dbReference type="EC" id="3.6.1.66"/>
    </reaction>
</comment>
<gene>
    <name evidence="17" type="ORF">UFOPK1747_00604</name>
</gene>
<keyword evidence="4" id="KW-0479">Metal-binding</keyword>
<dbReference type="GO" id="GO:0046872">
    <property type="term" value="F:metal ion binding"/>
    <property type="evidence" value="ECO:0007669"/>
    <property type="project" value="UniProtKB-KW"/>
</dbReference>
<keyword evidence="5" id="KW-0547">Nucleotide-binding</keyword>
<evidence type="ECO:0000256" key="16">
    <source>
        <dbReference type="ARBA" id="ARBA00083635"/>
    </source>
</evidence>
<organism evidence="17">
    <name type="scientific">freshwater metagenome</name>
    <dbReference type="NCBI Taxonomy" id="449393"/>
    <lineage>
        <taxon>unclassified sequences</taxon>
        <taxon>metagenomes</taxon>
        <taxon>ecological metagenomes</taxon>
    </lineage>
</organism>
<keyword evidence="8" id="KW-0546">Nucleotide metabolism</keyword>
<dbReference type="NCBIfam" id="TIGR00042">
    <property type="entry name" value="RdgB/HAM1 family non-canonical purine NTP pyrophosphatase"/>
    <property type="match status" value="1"/>
</dbReference>
<evidence type="ECO:0000256" key="6">
    <source>
        <dbReference type="ARBA" id="ARBA00022801"/>
    </source>
</evidence>
<dbReference type="InterPro" id="IPR020922">
    <property type="entry name" value="dITP/XTP_pyrophosphatase"/>
</dbReference>
<dbReference type="GO" id="GO:0009117">
    <property type="term" value="P:nucleotide metabolic process"/>
    <property type="evidence" value="ECO:0007669"/>
    <property type="project" value="UniProtKB-KW"/>
</dbReference>
<evidence type="ECO:0000256" key="15">
    <source>
        <dbReference type="ARBA" id="ARBA00083186"/>
    </source>
</evidence>
<proteinExistence type="inferred from homology"/>
<keyword evidence="7" id="KW-0460">Magnesium</keyword>
<comment type="similarity">
    <text evidence="2">Belongs to the HAM1 NTPase family.</text>
</comment>
<evidence type="ECO:0000256" key="13">
    <source>
        <dbReference type="ARBA" id="ARBA00075987"/>
    </source>
</evidence>
<dbReference type="PANTHER" id="PTHR11067:SF9">
    <property type="entry name" value="INOSINE TRIPHOSPHATE PYROPHOSPHATASE"/>
    <property type="match status" value="1"/>
</dbReference>
<dbReference type="InterPro" id="IPR029001">
    <property type="entry name" value="ITPase-like_fam"/>
</dbReference>
<dbReference type="GO" id="GO:0035870">
    <property type="term" value="F:dITP diphosphatase activity"/>
    <property type="evidence" value="ECO:0007669"/>
    <property type="project" value="UniProtKB-ARBA"/>
</dbReference>
<evidence type="ECO:0000256" key="7">
    <source>
        <dbReference type="ARBA" id="ARBA00022842"/>
    </source>
</evidence>
<evidence type="ECO:0000256" key="14">
    <source>
        <dbReference type="ARBA" id="ARBA00078805"/>
    </source>
</evidence>
<evidence type="ECO:0000256" key="2">
    <source>
        <dbReference type="ARBA" id="ARBA00008023"/>
    </source>
</evidence>
<dbReference type="GO" id="GO:0036220">
    <property type="term" value="F:ITP diphosphatase activity"/>
    <property type="evidence" value="ECO:0007669"/>
    <property type="project" value="UniProtKB-EC"/>
</dbReference>
<comment type="subunit">
    <text evidence="3">Homodimer.</text>
</comment>
<evidence type="ECO:0000256" key="5">
    <source>
        <dbReference type="ARBA" id="ARBA00022741"/>
    </source>
</evidence>
<evidence type="ECO:0000256" key="3">
    <source>
        <dbReference type="ARBA" id="ARBA00011738"/>
    </source>
</evidence>
<dbReference type="PANTHER" id="PTHR11067">
    <property type="entry name" value="INOSINE TRIPHOSPHATE PYROPHOSPHATASE/HAM1 PROTEIN"/>
    <property type="match status" value="1"/>
</dbReference>
<comment type="catalytic activity">
    <reaction evidence="9">
        <text>dITP + H2O = dIMP + diphosphate + H(+)</text>
        <dbReference type="Rhea" id="RHEA:28342"/>
        <dbReference type="ChEBI" id="CHEBI:15377"/>
        <dbReference type="ChEBI" id="CHEBI:15378"/>
        <dbReference type="ChEBI" id="CHEBI:33019"/>
        <dbReference type="ChEBI" id="CHEBI:61194"/>
        <dbReference type="ChEBI" id="CHEBI:61382"/>
        <dbReference type="EC" id="3.6.1.66"/>
    </reaction>
</comment>
<dbReference type="Pfam" id="PF01725">
    <property type="entry name" value="Ham1p_like"/>
    <property type="match status" value="1"/>
</dbReference>
<evidence type="ECO:0000313" key="17">
    <source>
        <dbReference type="EMBL" id="CAB4581518.1"/>
    </source>
</evidence>
<evidence type="ECO:0000256" key="11">
    <source>
        <dbReference type="ARBA" id="ARBA00066468"/>
    </source>
</evidence>
<dbReference type="EC" id="3.6.1.66" evidence="11"/>
<accession>A0A6J6FA02</accession>
<dbReference type="GO" id="GO:0000166">
    <property type="term" value="F:nucleotide binding"/>
    <property type="evidence" value="ECO:0007669"/>
    <property type="project" value="UniProtKB-KW"/>
</dbReference>
<evidence type="ECO:0000256" key="1">
    <source>
        <dbReference type="ARBA" id="ARBA00001946"/>
    </source>
</evidence>
<dbReference type="GO" id="GO:0017111">
    <property type="term" value="F:ribonucleoside triphosphate phosphatase activity"/>
    <property type="evidence" value="ECO:0007669"/>
    <property type="project" value="InterPro"/>
</dbReference>
<dbReference type="GO" id="GO:0009146">
    <property type="term" value="P:purine nucleoside triphosphate catabolic process"/>
    <property type="evidence" value="ECO:0007669"/>
    <property type="project" value="UniProtKB-ARBA"/>
</dbReference>
<dbReference type="Gene3D" id="3.90.950.10">
    <property type="match status" value="1"/>
</dbReference>
<evidence type="ECO:0000256" key="4">
    <source>
        <dbReference type="ARBA" id="ARBA00022723"/>
    </source>
</evidence>
<dbReference type="AlphaFoldDB" id="A0A6J6FA02"/>
<evidence type="ECO:0000256" key="8">
    <source>
        <dbReference type="ARBA" id="ARBA00023080"/>
    </source>
</evidence>
<dbReference type="FunFam" id="3.90.950.10:FF:000001">
    <property type="entry name" value="dITP/XTP pyrophosphatase"/>
    <property type="match status" value="1"/>
</dbReference>
<keyword evidence="6" id="KW-0378">Hydrolase</keyword>
<evidence type="ECO:0000256" key="9">
    <source>
        <dbReference type="ARBA" id="ARBA00051875"/>
    </source>
</evidence>
<reference evidence="17" key="1">
    <citation type="submission" date="2020-05" db="EMBL/GenBank/DDBJ databases">
        <authorList>
            <person name="Chiriac C."/>
            <person name="Salcher M."/>
            <person name="Ghai R."/>
            <person name="Kavagutti S V."/>
        </authorList>
    </citation>
    <scope>NUCLEOTIDE SEQUENCE</scope>
</reference>
<dbReference type="CDD" id="cd00515">
    <property type="entry name" value="HAM1"/>
    <property type="match status" value="1"/>
</dbReference>
<dbReference type="HAMAP" id="MF_01405">
    <property type="entry name" value="Non_canon_purine_NTPase"/>
    <property type="match status" value="1"/>
</dbReference>
<dbReference type="SUPFAM" id="SSF52972">
    <property type="entry name" value="ITPase-like"/>
    <property type="match status" value="1"/>
</dbReference>
<dbReference type="GO" id="GO:0036222">
    <property type="term" value="F:XTP diphosphatase activity"/>
    <property type="evidence" value="ECO:0007669"/>
    <property type="project" value="UniProtKB-ARBA"/>
</dbReference>
<evidence type="ECO:0000256" key="12">
    <source>
        <dbReference type="ARBA" id="ARBA00071289"/>
    </source>
</evidence>
<comment type="cofactor">
    <cofactor evidence="1">
        <name>Mg(2+)</name>
        <dbReference type="ChEBI" id="CHEBI:18420"/>
    </cofactor>
</comment>
<dbReference type="GO" id="GO:0005829">
    <property type="term" value="C:cytosol"/>
    <property type="evidence" value="ECO:0007669"/>
    <property type="project" value="TreeGrafter"/>
</dbReference>
<name>A0A6J6FA02_9ZZZZ</name>
<sequence>MRKLVLATHNQGKVDEFKRLLAEHAGDVTVLGLADFPDMPDVAETGETLIENAFLKSRAIAKFTNLPALADDSGLFVDYLNGAPGIYSARFAGYQGLIASERDRLNIEKLLKELENVARPDRKAQFNCAVVFTNLNLDFEAHELGKLSGEIAEAAIGEAGFGYDSLFIPDGFEQTLAQLGAGVKDRISHRGLAMRAIVPTLSMHL</sequence>
<evidence type="ECO:0000256" key="10">
    <source>
        <dbReference type="ARBA" id="ARBA00052017"/>
    </source>
</evidence>
<protein>
    <recommendedName>
        <fullName evidence="12">dITP/XTP pyrophosphatase</fullName>
        <ecNumber evidence="11">3.6.1.66</ecNumber>
    </recommendedName>
    <alternativeName>
        <fullName evidence="13">Non-canonical purine NTP pyrophosphatase</fullName>
    </alternativeName>
    <alternativeName>
        <fullName evidence="14">Non-standard purine NTP pyrophosphatase</fullName>
    </alternativeName>
    <alternativeName>
        <fullName evidence="16">Nucleoside-triphosphate diphosphatase</fullName>
    </alternativeName>
    <alternativeName>
        <fullName evidence="15">Nucleoside-triphosphate pyrophosphatase</fullName>
    </alternativeName>
</protein>